<name>A0A5J9WEI0_9POAL</name>
<comment type="cofactor">
    <cofactor evidence="1">
        <name>Mn(2+)</name>
        <dbReference type="ChEBI" id="CHEBI:29035"/>
    </cofactor>
</comment>
<dbReference type="GO" id="GO:0070260">
    <property type="term" value="F:5'-tyrosyl-DNA phosphodiesterase activity"/>
    <property type="evidence" value="ECO:0007669"/>
    <property type="project" value="TreeGrafter"/>
</dbReference>
<gene>
    <name evidence="12" type="ORF">EJB05_05982</name>
</gene>
<keyword evidence="13" id="KW-1185">Reference proteome</keyword>
<dbReference type="Gene3D" id="3.60.10.10">
    <property type="entry name" value="Endonuclease/exonuclease/phosphatase"/>
    <property type="match status" value="1"/>
</dbReference>
<feature type="domain" description="Endonuclease/exonuclease/phosphatase" evidence="11">
    <location>
        <begin position="169"/>
        <end position="424"/>
    </location>
</feature>
<keyword evidence="6" id="KW-0227">DNA damage</keyword>
<dbReference type="GO" id="GO:0006302">
    <property type="term" value="P:double-strand break repair"/>
    <property type="evidence" value="ECO:0007669"/>
    <property type="project" value="TreeGrafter"/>
</dbReference>
<dbReference type="FunFam" id="3.60.10.10:FF:000058">
    <property type="entry name" value="Tyrosyl-DNA phosphodiesterase 2"/>
    <property type="match status" value="1"/>
</dbReference>
<proteinExistence type="predicted"/>
<comment type="caution">
    <text evidence="12">The sequence shown here is derived from an EMBL/GenBank/DDBJ whole genome shotgun (WGS) entry which is preliminary data.</text>
</comment>
<evidence type="ECO:0000256" key="2">
    <source>
        <dbReference type="ARBA" id="ARBA00001946"/>
    </source>
</evidence>
<reference evidence="12 13" key="1">
    <citation type="journal article" date="2019" name="Sci. Rep.">
        <title>A high-quality genome of Eragrostis curvula grass provides insights into Poaceae evolution and supports new strategies to enhance forage quality.</title>
        <authorList>
            <person name="Carballo J."/>
            <person name="Santos B.A.C.M."/>
            <person name="Zappacosta D."/>
            <person name="Garbus I."/>
            <person name="Selva J.P."/>
            <person name="Gallo C.A."/>
            <person name="Diaz A."/>
            <person name="Albertini E."/>
            <person name="Caccamo M."/>
            <person name="Echenique V."/>
        </authorList>
    </citation>
    <scope>NUCLEOTIDE SEQUENCE [LARGE SCALE GENOMIC DNA]</scope>
    <source>
        <strain evidence="13">cv. Victoria</strain>
        <tissue evidence="12">Leaf</tissue>
    </source>
</reference>
<dbReference type="Gramene" id="TVU46443">
    <property type="protein sequence ID" value="TVU46443"/>
    <property type="gene ID" value="EJB05_05982"/>
</dbReference>
<keyword evidence="8" id="KW-0460">Magnesium</keyword>
<evidence type="ECO:0000256" key="3">
    <source>
        <dbReference type="ARBA" id="ARBA00004322"/>
    </source>
</evidence>
<evidence type="ECO:0000256" key="10">
    <source>
        <dbReference type="ARBA" id="ARBA00023242"/>
    </source>
</evidence>
<dbReference type="InterPro" id="IPR005135">
    <property type="entry name" value="Endo/exonuclease/phosphatase"/>
</dbReference>
<evidence type="ECO:0000256" key="1">
    <source>
        <dbReference type="ARBA" id="ARBA00001936"/>
    </source>
</evidence>
<comment type="subcellular location">
    <subcellularLocation>
        <location evidence="3">Nucleus</location>
        <location evidence="3">PML body</location>
    </subcellularLocation>
</comment>
<dbReference type="PANTHER" id="PTHR15822:SF4">
    <property type="entry name" value="TYROSYL-DNA PHOSPHODIESTERASE 2"/>
    <property type="match status" value="1"/>
</dbReference>
<dbReference type="EMBL" id="RWGY01000004">
    <property type="protein sequence ID" value="TVU46443.1"/>
    <property type="molecule type" value="Genomic_DNA"/>
</dbReference>
<dbReference type="OrthoDB" id="9975959at2759"/>
<evidence type="ECO:0000256" key="7">
    <source>
        <dbReference type="ARBA" id="ARBA00022801"/>
    </source>
</evidence>
<sequence>MATRMLFSSAASPLLLLRPGRLNPISAFLHLPVPRKRSVSFPFPAMSSAPRFLVLDDDNDPLDFGAVAGAAFLPLQRCSRRRQRAASPEVVEVRQESPEVFEVQSDGVGRAGEEVKAHAAKKGKPNTHLDNKAVKVVAVPSEVFEVQPDAIAKKGKSNTHLDKKAVKIMTYNVWFREEVELNIRMNALGNLIKRHNPDLICFQEVTPNIYLLFEKSDWWGRYKCSLSHKEAMIHPYYCMQMSKVPVKSFDCIPFSYSQMGRELCIAHVNIGGVIELVLATSHLESPCPAPPKWDQMYSKERVAQANESLRLLEAFRNVIFCGDMNWDDKGDGPFPLPDGWIDAWVELKPGEIGLTYDTKANLMLKGNRKVQKRLDRFVCKLSDFKVDSIEMIGKEEIPGITYIKEKKVRNEIRRLELPVFPSDHFGLVLTITY</sequence>
<protein>
    <recommendedName>
        <fullName evidence="11">Endonuclease/exonuclease/phosphatase domain-containing protein</fullName>
    </recommendedName>
</protein>
<evidence type="ECO:0000259" key="11">
    <source>
        <dbReference type="Pfam" id="PF03372"/>
    </source>
</evidence>
<evidence type="ECO:0000313" key="13">
    <source>
        <dbReference type="Proteomes" id="UP000324897"/>
    </source>
</evidence>
<dbReference type="GO" id="GO:0004518">
    <property type="term" value="F:nuclease activity"/>
    <property type="evidence" value="ECO:0007669"/>
    <property type="project" value="UniProtKB-KW"/>
</dbReference>
<evidence type="ECO:0000256" key="9">
    <source>
        <dbReference type="ARBA" id="ARBA00023204"/>
    </source>
</evidence>
<dbReference type="GO" id="GO:0003697">
    <property type="term" value="F:single-stranded DNA binding"/>
    <property type="evidence" value="ECO:0007669"/>
    <property type="project" value="TreeGrafter"/>
</dbReference>
<keyword evidence="4" id="KW-0540">Nuclease</keyword>
<evidence type="ECO:0000256" key="5">
    <source>
        <dbReference type="ARBA" id="ARBA00022723"/>
    </source>
</evidence>
<dbReference type="GO" id="GO:0005737">
    <property type="term" value="C:cytoplasm"/>
    <property type="evidence" value="ECO:0007669"/>
    <property type="project" value="TreeGrafter"/>
</dbReference>
<accession>A0A5J9WEI0</accession>
<dbReference type="GO" id="GO:0046872">
    <property type="term" value="F:metal ion binding"/>
    <property type="evidence" value="ECO:0007669"/>
    <property type="project" value="UniProtKB-KW"/>
</dbReference>
<dbReference type="PANTHER" id="PTHR15822">
    <property type="entry name" value="TRAF AND TNF RECEPTOR-ASSOCIATED PROTEIN"/>
    <property type="match status" value="1"/>
</dbReference>
<dbReference type="AlphaFoldDB" id="A0A5J9WEI0"/>
<comment type="cofactor">
    <cofactor evidence="2">
        <name>Mg(2+)</name>
        <dbReference type="ChEBI" id="CHEBI:18420"/>
    </cofactor>
</comment>
<dbReference type="InterPro" id="IPR036691">
    <property type="entry name" value="Endo/exonu/phosph_ase_sf"/>
</dbReference>
<dbReference type="SUPFAM" id="SSF56219">
    <property type="entry name" value="DNase I-like"/>
    <property type="match status" value="1"/>
</dbReference>
<dbReference type="Proteomes" id="UP000324897">
    <property type="component" value="Chromosome 5"/>
</dbReference>
<evidence type="ECO:0000313" key="12">
    <source>
        <dbReference type="EMBL" id="TVU46443.1"/>
    </source>
</evidence>
<keyword evidence="9" id="KW-0234">DNA repair</keyword>
<evidence type="ECO:0000256" key="4">
    <source>
        <dbReference type="ARBA" id="ARBA00022722"/>
    </source>
</evidence>
<keyword evidence="10" id="KW-0539">Nucleus</keyword>
<evidence type="ECO:0000256" key="8">
    <source>
        <dbReference type="ARBA" id="ARBA00022842"/>
    </source>
</evidence>
<keyword evidence="7" id="KW-0378">Hydrolase</keyword>
<dbReference type="CDD" id="cd09080">
    <property type="entry name" value="TDP2"/>
    <property type="match status" value="1"/>
</dbReference>
<evidence type="ECO:0000256" key="6">
    <source>
        <dbReference type="ARBA" id="ARBA00022763"/>
    </source>
</evidence>
<dbReference type="Pfam" id="PF03372">
    <property type="entry name" value="Exo_endo_phos"/>
    <property type="match status" value="1"/>
</dbReference>
<keyword evidence="5" id="KW-0479">Metal-binding</keyword>
<organism evidence="12 13">
    <name type="scientific">Eragrostis curvula</name>
    <name type="common">weeping love grass</name>
    <dbReference type="NCBI Taxonomy" id="38414"/>
    <lineage>
        <taxon>Eukaryota</taxon>
        <taxon>Viridiplantae</taxon>
        <taxon>Streptophyta</taxon>
        <taxon>Embryophyta</taxon>
        <taxon>Tracheophyta</taxon>
        <taxon>Spermatophyta</taxon>
        <taxon>Magnoliopsida</taxon>
        <taxon>Liliopsida</taxon>
        <taxon>Poales</taxon>
        <taxon>Poaceae</taxon>
        <taxon>PACMAD clade</taxon>
        <taxon>Chloridoideae</taxon>
        <taxon>Eragrostideae</taxon>
        <taxon>Eragrostidinae</taxon>
        <taxon>Eragrostis</taxon>
    </lineage>
</organism>
<dbReference type="InterPro" id="IPR051547">
    <property type="entry name" value="TDP2-like"/>
</dbReference>